<dbReference type="CDD" id="cd05269">
    <property type="entry name" value="TMR_SDR_a"/>
    <property type="match status" value="1"/>
</dbReference>
<evidence type="ECO:0000259" key="1">
    <source>
        <dbReference type="Pfam" id="PF05368"/>
    </source>
</evidence>
<proteinExistence type="predicted"/>
<dbReference type="InterPro" id="IPR036291">
    <property type="entry name" value="NAD(P)-bd_dom_sf"/>
</dbReference>
<dbReference type="EMBL" id="CCDI010000007">
    <property type="protein sequence ID" value="CDQ25571.1"/>
    <property type="molecule type" value="Genomic_DNA"/>
</dbReference>
<reference evidence="3" key="1">
    <citation type="submission" date="2014-03" db="EMBL/GenBank/DDBJ databases">
        <authorList>
            <person name="Urmite Genomes U."/>
        </authorList>
    </citation>
    <scope>NUCLEOTIDE SEQUENCE [LARGE SCALE GENOMIC DNA]</scope>
    <source>
        <strain evidence="3">HD-03</strain>
    </source>
</reference>
<name>A0A024P9Z7_9BACI</name>
<dbReference type="PANTHER" id="PTHR47129:SF1">
    <property type="entry name" value="NMRA-LIKE DOMAIN-CONTAINING PROTEIN"/>
    <property type="match status" value="1"/>
</dbReference>
<dbReference type="SUPFAM" id="SSF51735">
    <property type="entry name" value="NAD(P)-binding Rossmann-fold domains"/>
    <property type="match status" value="1"/>
</dbReference>
<accession>A0A024P9Z7</accession>
<dbReference type="Pfam" id="PF05368">
    <property type="entry name" value="NmrA"/>
    <property type="match status" value="1"/>
</dbReference>
<gene>
    <name evidence="2" type="primary">qorB</name>
    <name evidence="2" type="ORF">BN983_03923</name>
</gene>
<dbReference type="InterPro" id="IPR008030">
    <property type="entry name" value="NmrA-like"/>
</dbReference>
<evidence type="ECO:0000313" key="2">
    <source>
        <dbReference type="EMBL" id="CDQ25571.1"/>
    </source>
</evidence>
<dbReference type="RefSeq" id="WP_035511415.1">
    <property type="nucleotide sequence ID" value="NZ_CCDH010000004.1"/>
</dbReference>
<organism evidence="2 3">
    <name type="scientific">Halobacillus karajensis</name>
    <dbReference type="NCBI Taxonomy" id="195088"/>
    <lineage>
        <taxon>Bacteria</taxon>
        <taxon>Bacillati</taxon>
        <taxon>Bacillota</taxon>
        <taxon>Bacilli</taxon>
        <taxon>Bacillales</taxon>
        <taxon>Bacillaceae</taxon>
        <taxon>Halobacillus</taxon>
    </lineage>
</organism>
<dbReference type="Proteomes" id="UP000028868">
    <property type="component" value="Unassembled WGS sequence"/>
</dbReference>
<sequence length="287" mass="30826">MSIVVTGATGLLGNLVIQHLLKKVSANQIVASVRNVEKASDLEKLGVEVRHGDYNDFESMKKSFDGASTVLFISSPDMDDTLRVRQHANVVQAARDAGVKHIAYTGYAFGEESKIPLALVHMATEYAIRTTGIPFTFLRNSLYTEVFVNPALSGAVESGELVTNAGTGVLNTVTRNDLALAAATALTEEGHVNKTYNLVHPEPWSLDHLAQVLTEVSGNNVVHHPVSFNEMKDYLINAGLPEPVAEMSAGIYHAVSEGETSKTSGDLQKLIGTPTSLEETVKQALQA</sequence>
<dbReference type="InterPro" id="IPR052718">
    <property type="entry name" value="NmrA-type_oxidoreductase"/>
</dbReference>
<dbReference type="Gene3D" id="3.40.50.720">
    <property type="entry name" value="NAD(P)-binding Rossmann-like Domain"/>
    <property type="match status" value="1"/>
</dbReference>
<dbReference type="Gene3D" id="3.90.25.10">
    <property type="entry name" value="UDP-galactose 4-epimerase, domain 1"/>
    <property type="match status" value="1"/>
</dbReference>
<feature type="domain" description="NmrA-like" evidence="1">
    <location>
        <begin position="3"/>
        <end position="257"/>
    </location>
</feature>
<dbReference type="PANTHER" id="PTHR47129">
    <property type="entry name" value="QUINONE OXIDOREDUCTASE 2"/>
    <property type="match status" value="1"/>
</dbReference>
<keyword evidence="3" id="KW-1185">Reference proteome</keyword>
<reference evidence="2 3" key="2">
    <citation type="submission" date="2014-05" db="EMBL/GenBank/DDBJ databases">
        <title>Draft genome sequence of Halobacillus karajensis HK-03.</title>
        <authorList>
            <person name="Khelaifia S."/>
            <person name="Croce O."/>
            <person name="Lagier J.C."/>
            <person name="Raoult D."/>
        </authorList>
    </citation>
    <scope>NUCLEOTIDE SEQUENCE [LARGE SCALE GENOMIC DNA]</scope>
    <source>
        <strain evidence="2 3">HD-03</strain>
    </source>
</reference>
<comment type="caution">
    <text evidence="2">The sequence shown here is derived from an EMBL/GenBank/DDBJ whole genome shotgun (WGS) entry which is preliminary data.</text>
</comment>
<dbReference type="AlphaFoldDB" id="A0A024P9Z7"/>
<evidence type="ECO:0000313" key="3">
    <source>
        <dbReference type="Proteomes" id="UP000028868"/>
    </source>
</evidence>
<protein>
    <submittedName>
        <fullName evidence="2">Quinone oxidoreductase 2</fullName>
    </submittedName>
</protein>